<dbReference type="GO" id="GO:0090482">
    <property type="term" value="F:vitamin transmembrane transporter activity"/>
    <property type="evidence" value="ECO:0007669"/>
    <property type="project" value="InterPro"/>
</dbReference>
<evidence type="ECO:0000313" key="3">
    <source>
        <dbReference type="EMBL" id="VVC43889.1"/>
    </source>
</evidence>
<dbReference type="Proteomes" id="UP000325440">
    <property type="component" value="Unassembled WGS sequence"/>
</dbReference>
<dbReference type="InterPro" id="IPR002666">
    <property type="entry name" value="Folate_carrier"/>
</dbReference>
<reference evidence="3 4" key="1">
    <citation type="submission" date="2019-08" db="EMBL/GenBank/DDBJ databases">
        <authorList>
            <person name="Alioto T."/>
            <person name="Alioto T."/>
            <person name="Gomez Garrido J."/>
        </authorList>
    </citation>
    <scope>NUCLEOTIDE SEQUENCE [LARGE SCALE GENOMIC DNA]</scope>
</reference>
<dbReference type="OrthoDB" id="18814at2759"/>
<keyword evidence="2" id="KW-0472">Membrane</keyword>
<dbReference type="Gene3D" id="1.20.1250.20">
    <property type="entry name" value="MFS general substrate transporter like domains"/>
    <property type="match status" value="1"/>
</dbReference>
<organism evidence="3 4">
    <name type="scientific">Cinara cedri</name>
    <dbReference type="NCBI Taxonomy" id="506608"/>
    <lineage>
        <taxon>Eukaryota</taxon>
        <taxon>Metazoa</taxon>
        <taxon>Ecdysozoa</taxon>
        <taxon>Arthropoda</taxon>
        <taxon>Hexapoda</taxon>
        <taxon>Insecta</taxon>
        <taxon>Pterygota</taxon>
        <taxon>Neoptera</taxon>
        <taxon>Paraneoptera</taxon>
        <taxon>Hemiptera</taxon>
        <taxon>Sternorrhyncha</taxon>
        <taxon>Aphidomorpha</taxon>
        <taxon>Aphidoidea</taxon>
        <taxon>Aphididae</taxon>
        <taxon>Lachninae</taxon>
        <taxon>Cinara</taxon>
    </lineage>
</organism>
<feature type="transmembrane region" description="Helical" evidence="2">
    <location>
        <begin position="275"/>
        <end position="299"/>
    </location>
</feature>
<dbReference type="AlphaFoldDB" id="A0A5E4NQT8"/>
<dbReference type="PANTHER" id="PTHR10686:SF18">
    <property type="entry name" value="IP11787P-RELATED"/>
    <property type="match status" value="1"/>
</dbReference>
<evidence type="ECO:0000256" key="1">
    <source>
        <dbReference type="ARBA" id="ARBA00005773"/>
    </source>
</evidence>
<proteinExistence type="inferred from homology"/>
<dbReference type="Pfam" id="PF01770">
    <property type="entry name" value="Folate_carrier"/>
    <property type="match status" value="1"/>
</dbReference>
<feature type="transmembrane region" description="Helical" evidence="2">
    <location>
        <begin position="47"/>
        <end position="66"/>
    </location>
</feature>
<dbReference type="SUPFAM" id="SSF103473">
    <property type="entry name" value="MFS general substrate transporter"/>
    <property type="match status" value="1"/>
</dbReference>
<feature type="transmembrane region" description="Helical" evidence="2">
    <location>
        <begin position="73"/>
        <end position="92"/>
    </location>
</feature>
<keyword evidence="2" id="KW-0812">Transmembrane</keyword>
<dbReference type="NCBIfam" id="TIGR00806">
    <property type="entry name" value="rfc"/>
    <property type="match status" value="1"/>
</dbReference>
<dbReference type="PANTHER" id="PTHR10686">
    <property type="entry name" value="FOLATE TRANSPORTER"/>
    <property type="match status" value="1"/>
</dbReference>
<feature type="transmembrane region" description="Helical" evidence="2">
    <location>
        <begin position="352"/>
        <end position="377"/>
    </location>
</feature>
<evidence type="ECO:0000256" key="2">
    <source>
        <dbReference type="SAM" id="Phobius"/>
    </source>
</evidence>
<evidence type="ECO:0000313" key="4">
    <source>
        <dbReference type="Proteomes" id="UP000325440"/>
    </source>
</evidence>
<gene>
    <name evidence="3" type="ORF">CINCED_3A009620</name>
</gene>
<feature type="transmembrane region" description="Helical" evidence="2">
    <location>
        <begin position="319"/>
        <end position="340"/>
    </location>
</feature>
<feature type="transmembrane region" description="Helical" evidence="2">
    <location>
        <begin position="166"/>
        <end position="185"/>
    </location>
</feature>
<accession>A0A5E4NQT8</accession>
<feature type="transmembrane region" description="Helical" evidence="2">
    <location>
        <begin position="98"/>
        <end position="116"/>
    </location>
</feature>
<dbReference type="EMBL" id="CABPRJ010002373">
    <property type="protein sequence ID" value="VVC43889.1"/>
    <property type="molecule type" value="Genomic_DNA"/>
</dbReference>
<keyword evidence="2" id="KW-1133">Transmembrane helix</keyword>
<dbReference type="InterPro" id="IPR036259">
    <property type="entry name" value="MFS_trans_sf"/>
</dbReference>
<comment type="similarity">
    <text evidence="1">Belongs to the reduced folate carrier (RFC) transporter (TC 2.A.48) family.</text>
</comment>
<keyword evidence="4" id="KW-1185">Reference proteome</keyword>
<sequence length="422" mass="48201">MEKWLIQSLWISVFGYLKEFRPEDPYTTQYLTNPPMNFTNEEIIQEIFPVSTYTCLGLTIIIFLVTDYLRYKPIIILNAISNVITQIFLIFTRTKTNMMIMEVFYGTMIACEVPYYTYVYTKVDKKYYKIVSSHMKMACLIGRLVSAILAQSLIDNHILTVPELNYLTLAGAITSLLWAVGLPSVKNSLYFHQSPANNSIRGNDINAPKPKTVCQILWSDFITAFTNRYVLQWSIWWALDTCIYYQFMAYAQSLYQEMYRGGTDLEVTDNGMIEAIYTIISTLGVYVIGIIMVPSWWLIGTLTLGQGVILLIMAQDHLLSHAYVGYVLFGTFYHIMATTANCEVAKNIPEDSFALVFGINTFISLLLQTCLTVVVNSPIGFMVNIRTQIYIYGQCCMIIGVLFTIKALWCTLSKRRNVIPLT</sequence>
<protein>
    <submittedName>
        <fullName evidence="3">Reduced folate carrier,Major facilitator superfamily domain</fullName>
    </submittedName>
</protein>
<feature type="transmembrane region" description="Helical" evidence="2">
    <location>
        <begin position="389"/>
        <end position="409"/>
    </location>
</feature>
<name>A0A5E4NQT8_9HEMI</name>
<dbReference type="GO" id="GO:0005886">
    <property type="term" value="C:plasma membrane"/>
    <property type="evidence" value="ECO:0007669"/>
    <property type="project" value="TreeGrafter"/>
</dbReference>